<accession>A0A5P1FEY5</accession>
<dbReference type="Proteomes" id="UP000243459">
    <property type="component" value="Chromosome 3"/>
</dbReference>
<dbReference type="InterPro" id="IPR011333">
    <property type="entry name" value="SKP1/BTB/POZ_sf"/>
</dbReference>
<sequence>MLERAGADVVDRFDEDGYHAVELFDAVKAEALCEEWCCRQRRPKQWGGGEVVLSPEKAEAVAKESFKIWEMINSGEKEAGFRVGEGVLRKAMEYCYEHGRRKRYTLVDFMYGGQYYPPHKHPAEYEENKAVDEGLRDWDNDFIRGCDTETVLELITAADHLMIIRLSDLVCQSVVDMTIGDVMIGEGADMIQKIFKVKFDMTQIELEEEDNENRLMLLNKSVLKESNVDSLLGLSDFIASPPTDEHSD</sequence>
<gene>
    <name evidence="2" type="ORF">A4U43_C03F13570</name>
</gene>
<dbReference type="InterPro" id="IPR036296">
    <property type="entry name" value="SKP1-like_dim_sf"/>
</dbReference>
<dbReference type="PANTHER" id="PTHR11165">
    <property type="entry name" value="SKP1"/>
    <property type="match status" value="1"/>
</dbReference>
<protein>
    <recommendedName>
        <fullName evidence="4">SKP1 component dimerisation domain-containing protein</fullName>
    </recommendedName>
</protein>
<evidence type="ECO:0000313" key="2">
    <source>
        <dbReference type="EMBL" id="ONK75120.1"/>
    </source>
</evidence>
<dbReference type="Gramene" id="ONK75120">
    <property type="protein sequence ID" value="ONK75120"/>
    <property type="gene ID" value="A4U43_C03F13570"/>
</dbReference>
<dbReference type="SUPFAM" id="SSF81382">
    <property type="entry name" value="Skp1 dimerisation domain-like"/>
    <property type="match status" value="1"/>
</dbReference>
<evidence type="ECO:0008006" key="4">
    <source>
        <dbReference type="Google" id="ProtNLM"/>
    </source>
</evidence>
<comment type="pathway">
    <text evidence="1">Protein modification; protein ubiquitination.</text>
</comment>
<evidence type="ECO:0000313" key="3">
    <source>
        <dbReference type="Proteomes" id="UP000243459"/>
    </source>
</evidence>
<dbReference type="GO" id="GO:0006511">
    <property type="term" value="P:ubiquitin-dependent protein catabolic process"/>
    <property type="evidence" value="ECO:0007669"/>
    <property type="project" value="InterPro"/>
</dbReference>
<dbReference type="AlphaFoldDB" id="A0A5P1FEY5"/>
<dbReference type="EMBL" id="CM007383">
    <property type="protein sequence ID" value="ONK75120.1"/>
    <property type="molecule type" value="Genomic_DNA"/>
</dbReference>
<evidence type="ECO:0000256" key="1">
    <source>
        <dbReference type="ARBA" id="ARBA00004906"/>
    </source>
</evidence>
<dbReference type="Gene3D" id="3.30.710.10">
    <property type="entry name" value="Potassium Channel Kv1.1, Chain A"/>
    <property type="match status" value="1"/>
</dbReference>
<keyword evidence="3" id="KW-1185">Reference proteome</keyword>
<reference evidence="3" key="1">
    <citation type="journal article" date="2017" name="Nat. Commun.">
        <title>The asparagus genome sheds light on the origin and evolution of a young Y chromosome.</title>
        <authorList>
            <person name="Harkess A."/>
            <person name="Zhou J."/>
            <person name="Xu C."/>
            <person name="Bowers J.E."/>
            <person name="Van der Hulst R."/>
            <person name="Ayyampalayam S."/>
            <person name="Mercati F."/>
            <person name="Riccardi P."/>
            <person name="McKain M.R."/>
            <person name="Kakrana A."/>
            <person name="Tang H."/>
            <person name="Ray J."/>
            <person name="Groenendijk J."/>
            <person name="Arikit S."/>
            <person name="Mathioni S.M."/>
            <person name="Nakano M."/>
            <person name="Shan H."/>
            <person name="Telgmann-Rauber A."/>
            <person name="Kanno A."/>
            <person name="Yue Z."/>
            <person name="Chen H."/>
            <person name="Li W."/>
            <person name="Chen Y."/>
            <person name="Xu X."/>
            <person name="Zhang Y."/>
            <person name="Luo S."/>
            <person name="Chen H."/>
            <person name="Gao J."/>
            <person name="Mao Z."/>
            <person name="Pires J.C."/>
            <person name="Luo M."/>
            <person name="Kudrna D."/>
            <person name="Wing R.A."/>
            <person name="Meyers B.C."/>
            <person name="Yi K."/>
            <person name="Kong H."/>
            <person name="Lavrijsen P."/>
            <person name="Sunseri F."/>
            <person name="Falavigna A."/>
            <person name="Ye Y."/>
            <person name="Leebens-Mack J.H."/>
            <person name="Chen G."/>
        </authorList>
    </citation>
    <scope>NUCLEOTIDE SEQUENCE [LARGE SCALE GENOMIC DNA]</scope>
    <source>
        <strain evidence="3">cv. DH0086</strain>
    </source>
</reference>
<dbReference type="InterPro" id="IPR016897">
    <property type="entry name" value="SKP1"/>
</dbReference>
<organism evidence="2 3">
    <name type="scientific">Asparagus officinalis</name>
    <name type="common">Garden asparagus</name>
    <dbReference type="NCBI Taxonomy" id="4686"/>
    <lineage>
        <taxon>Eukaryota</taxon>
        <taxon>Viridiplantae</taxon>
        <taxon>Streptophyta</taxon>
        <taxon>Embryophyta</taxon>
        <taxon>Tracheophyta</taxon>
        <taxon>Spermatophyta</taxon>
        <taxon>Magnoliopsida</taxon>
        <taxon>Liliopsida</taxon>
        <taxon>Asparagales</taxon>
        <taxon>Asparagaceae</taxon>
        <taxon>Asparagoideae</taxon>
        <taxon>Asparagus</taxon>
    </lineage>
</organism>
<name>A0A5P1FEY5_ASPOF</name>
<proteinExistence type="predicted"/>